<proteinExistence type="predicted"/>
<accession>A0A498SEW2</accession>
<feature type="transmembrane region" description="Helical" evidence="1">
    <location>
        <begin position="52"/>
        <end position="75"/>
    </location>
</feature>
<keyword evidence="1" id="KW-1133">Transmembrane helix</keyword>
<gene>
    <name evidence="2" type="ORF">NAV_LOCUS4371</name>
</gene>
<name>A0A498SEW2_ACAVI</name>
<evidence type="ECO:0000256" key="1">
    <source>
        <dbReference type="SAM" id="Phobius"/>
    </source>
</evidence>
<reference evidence="2 3" key="1">
    <citation type="submission" date="2018-08" db="EMBL/GenBank/DDBJ databases">
        <authorList>
            <person name="Laetsch R D."/>
            <person name="Stevens L."/>
            <person name="Kumar S."/>
            <person name="Blaxter L. M."/>
        </authorList>
    </citation>
    <scope>NUCLEOTIDE SEQUENCE [LARGE SCALE GENOMIC DNA]</scope>
</reference>
<organism evidence="2 3">
    <name type="scientific">Acanthocheilonema viteae</name>
    <name type="common">Filarial nematode worm</name>
    <name type="synonym">Dipetalonema viteae</name>
    <dbReference type="NCBI Taxonomy" id="6277"/>
    <lineage>
        <taxon>Eukaryota</taxon>
        <taxon>Metazoa</taxon>
        <taxon>Ecdysozoa</taxon>
        <taxon>Nematoda</taxon>
        <taxon>Chromadorea</taxon>
        <taxon>Rhabditida</taxon>
        <taxon>Spirurina</taxon>
        <taxon>Spiruromorpha</taxon>
        <taxon>Filarioidea</taxon>
        <taxon>Onchocercidae</taxon>
        <taxon>Acanthocheilonema</taxon>
    </lineage>
</organism>
<keyword evidence="1" id="KW-0472">Membrane</keyword>
<protein>
    <submittedName>
        <fullName evidence="2">Uncharacterized protein</fullName>
    </submittedName>
</protein>
<dbReference type="AlphaFoldDB" id="A0A498SEW2"/>
<dbReference type="EMBL" id="UPTC01000643">
    <property type="protein sequence ID" value="VBB29571.1"/>
    <property type="molecule type" value="Genomic_DNA"/>
</dbReference>
<sequence length="84" mass="8939">MAVTPEGKEMGCRLLWMEGSVNARSDGILEEDSIYRVDHCIHTYILKKFSGVVAAVTTSTAATAAAAAAVAAVFCKVASRRHLL</sequence>
<dbReference type="Proteomes" id="UP000276991">
    <property type="component" value="Unassembled WGS sequence"/>
</dbReference>
<keyword evidence="3" id="KW-1185">Reference proteome</keyword>
<dbReference type="OrthoDB" id="10501051at2759"/>
<evidence type="ECO:0000313" key="2">
    <source>
        <dbReference type="EMBL" id="VBB29571.1"/>
    </source>
</evidence>
<evidence type="ECO:0000313" key="3">
    <source>
        <dbReference type="Proteomes" id="UP000276991"/>
    </source>
</evidence>
<keyword evidence="1" id="KW-0812">Transmembrane</keyword>